<dbReference type="InterPro" id="IPR006665">
    <property type="entry name" value="OmpA-like"/>
</dbReference>
<evidence type="ECO:0000313" key="8">
    <source>
        <dbReference type="Proteomes" id="UP000502065"/>
    </source>
</evidence>
<dbReference type="PRINTS" id="PR01021">
    <property type="entry name" value="OMPADOMAIN"/>
</dbReference>
<dbReference type="PANTHER" id="PTHR30329">
    <property type="entry name" value="STATOR ELEMENT OF FLAGELLAR MOTOR COMPLEX"/>
    <property type="match status" value="1"/>
</dbReference>
<comment type="subcellular location">
    <subcellularLocation>
        <location evidence="1">Cell outer membrane</location>
    </subcellularLocation>
</comment>
<name>A0AAE7DZS9_9BACT</name>
<keyword evidence="8" id="KW-1185">Reference proteome</keyword>
<dbReference type="Pfam" id="PF00691">
    <property type="entry name" value="OmpA"/>
    <property type="match status" value="1"/>
</dbReference>
<proteinExistence type="predicted"/>
<dbReference type="EMBL" id="CP030944">
    <property type="protein sequence ID" value="QKE24805.1"/>
    <property type="molecule type" value="Genomic_DNA"/>
</dbReference>
<dbReference type="InterPro" id="IPR006664">
    <property type="entry name" value="OMP_bac"/>
</dbReference>
<dbReference type="AlphaFoldDB" id="A0AAE7DZS9"/>
<dbReference type="PANTHER" id="PTHR30329:SF21">
    <property type="entry name" value="LIPOPROTEIN YIAD-RELATED"/>
    <property type="match status" value="1"/>
</dbReference>
<protein>
    <submittedName>
        <fullName evidence="7">OmpA domain-containing protein</fullName>
    </submittedName>
</protein>
<sequence>MSLARKILFLLVFFIFLNIYSIYGFDYNSYFEEKSNTISFVKSDDNFLDKIKNYFKQEEESKFLELVLEKKSGVVVMSGVFPKQNDAHKIADLLDVNREGDYKYEENIIIDEHLITELTNLITPFKDFFSDDSKIVVSNNEVILKGELKDANYKELLNTIISRMNIDIKNELSDEIKAEEVIVLNNEEEKVEEKIETPVVEEVVESKVVDIKSQIEELQSKINNILLEKKITFERRSTELTADSKSVVEDISKILKEYPTLNFEIAGHTDSRGNDDLNKKISQDRANSVKNLLISFGIDENRIKAVGYGEEFPIAKDDENGLSETNRRVEFNILGE</sequence>
<organism evidence="7 8">
    <name type="scientific">Arcobacter aquimarinus</name>
    <dbReference type="NCBI Taxonomy" id="1315211"/>
    <lineage>
        <taxon>Bacteria</taxon>
        <taxon>Pseudomonadati</taxon>
        <taxon>Campylobacterota</taxon>
        <taxon>Epsilonproteobacteria</taxon>
        <taxon>Campylobacterales</taxon>
        <taxon>Arcobacteraceae</taxon>
        <taxon>Arcobacter</taxon>
    </lineage>
</organism>
<feature type="domain" description="OmpA-like" evidence="6">
    <location>
        <begin position="220"/>
        <end position="336"/>
    </location>
</feature>
<dbReference type="GO" id="GO:0009279">
    <property type="term" value="C:cell outer membrane"/>
    <property type="evidence" value="ECO:0007669"/>
    <property type="project" value="UniProtKB-SubCell"/>
</dbReference>
<keyword evidence="2 4" id="KW-0472">Membrane</keyword>
<dbReference type="SUPFAM" id="SSF103088">
    <property type="entry name" value="OmpA-like"/>
    <property type="match status" value="1"/>
</dbReference>
<dbReference type="CDD" id="cd07185">
    <property type="entry name" value="OmpA_C-like"/>
    <property type="match status" value="1"/>
</dbReference>
<evidence type="ECO:0000256" key="3">
    <source>
        <dbReference type="ARBA" id="ARBA00023237"/>
    </source>
</evidence>
<dbReference type="Proteomes" id="UP000502065">
    <property type="component" value="Chromosome"/>
</dbReference>
<evidence type="ECO:0000256" key="5">
    <source>
        <dbReference type="SAM" id="Coils"/>
    </source>
</evidence>
<feature type="coiled-coil region" evidence="5">
    <location>
        <begin position="201"/>
        <end position="228"/>
    </location>
</feature>
<dbReference type="InterPro" id="IPR006690">
    <property type="entry name" value="OMPA-like_CS"/>
</dbReference>
<dbReference type="InterPro" id="IPR036737">
    <property type="entry name" value="OmpA-like_sf"/>
</dbReference>
<gene>
    <name evidence="7" type="ORF">AAQM_0023</name>
</gene>
<evidence type="ECO:0000256" key="2">
    <source>
        <dbReference type="ARBA" id="ARBA00023136"/>
    </source>
</evidence>
<evidence type="ECO:0000256" key="1">
    <source>
        <dbReference type="ARBA" id="ARBA00004442"/>
    </source>
</evidence>
<dbReference type="InterPro" id="IPR050330">
    <property type="entry name" value="Bact_OuterMem_StrucFunc"/>
</dbReference>
<keyword evidence="5" id="KW-0175">Coiled coil</keyword>
<dbReference type="KEGG" id="aaqi:AAQM_0023"/>
<dbReference type="PROSITE" id="PS51123">
    <property type="entry name" value="OMPA_2"/>
    <property type="match status" value="1"/>
</dbReference>
<dbReference type="PROSITE" id="PS01068">
    <property type="entry name" value="OMPA_1"/>
    <property type="match status" value="1"/>
</dbReference>
<evidence type="ECO:0000256" key="4">
    <source>
        <dbReference type="PROSITE-ProRule" id="PRU00473"/>
    </source>
</evidence>
<accession>A0AAE7DZS9</accession>
<reference evidence="7 8" key="1">
    <citation type="submission" date="2018-07" db="EMBL/GenBank/DDBJ databases">
        <title>Identification of phenol metabolism pathways in Arcobacter.</title>
        <authorList>
            <person name="Miller W.G."/>
            <person name="Yee E."/>
            <person name="Bono J.L."/>
        </authorList>
    </citation>
    <scope>NUCLEOTIDE SEQUENCE [LARGE SCALE GENOMIC DNA]</scope>
    <source>
        <strain evidence="7 8">W63</strain>
    </source>
</reference>
<evidence type="ECO:0000259" key="6">
    <source>
        <dbReference type="PROSITE" id="PS51123"/>
    </source>
</evidence>
<evidence type="ECO:0000313" key="7">
    <source>
        <dbReference type="EMBL" id="QKE24805.1"/>
    </source>
</evidence>
<dbReference type="RefSeq" id="WP_129095470.1">
    <property type="nucleotide sequence ID" value="NZ_CBCSAE010000003.1"/>
</dbReference>
<keyword evidence="3" id="KW-0998">Cell outer membrane</keyword>
<dbReference type="Gene3D" id="3.30.1330.60">
    <property type="entry name" value="OmpA-like domain"/>
    <property type="match status" value="1"/>
</dbReference>